<keyword evidence="2" id="KW-0812">Transmembrane</keyword>
<feature type="domain" description="Brl1/Brr6" evidence="3">
    <location>
        <begin position="212"/>
        <end position="338"/>
    </location>
</feature>
<proteinExistence type="predicted"/>
<dbReference type="Proteomes" id="UP000078561">
    <property type="component" value="Unassembled WGS sequence"/>
</dbReference>
<feature type="region of interest" description="Disordered" evidence="1">
    <location>
        <begin position="145"/>
        <end position="179"/>
    </location>
</feature>
<accession>A0A163LZX7</accession>
<keyword evidence="2" id="KW-0472">Membrane</keyword>
<evidence type="ECO:0000313" key="4">
    <source>
        <dbReference type="EMBL" id="SAL99948.1"/>
    </source>
</evidence>
<sequence length="355" mass="40079">MDFEYQYSNLDPGNSLPRGKHDSSPTLDKAALEAHSLFLPKAYFNTGVDSALDQTISTQLGGISLVDSTTTEGTPSLEKDVCDQNCDQKGKSGNDGVTHTFLVLELQTGDNSDEQNTTTAVVPYHRPLPTSPLSISPDHNVLGDINNQHTSSPFDNKPSLLGEDESGEHTPTMDRSESMMNPQQRYEHHLYPTASFYHHDPIAHRTSLVNYFAGLIQIGCQLLLFFFCLYIGYQFILALNEDVALKIQVYESEYMDKHFICEQEYHRNHCHNNNRPAMIEPCRQWLQCLYTPAWIGKTKVLAETFAEIANGFVDTISYKTMAFGSLVIITTIWFSSQGRQYQQQQQHQGRILPES</sequence>
<dbReference type="GO" id="GO:0031965">
    <property type="term" value="C:nuclear membrane"/>
    <property type="evidence" value="ECO:0007669"/>
    <property type="project" value="InterPro"/>
</dbReference>
<feature type="compositionally biased region" description="Polar residues" evidence="1">
    <location>
        <begin position="1"/>
        <end position="12"/>
    </location>
</feature>
<dbReference type="PANTHER" id="PTHR28136">
    <property type="entry name" value="NUCLEUS EXPORT PROTEIN BRR6"/>
    <property type="match status" value="1"/>
</dbReference>
<dbReference type="InterPro" id="IPR040202">
    <property type="entry name" value="Brl1/Brr6"/>
</dbReference>
<name>A0A163LZX7_ABSGL</name>
<gene>
    <name evidence="4" type="primary">ABSGL_05604.1 scaffold 7188</name>
</gene>
<reference evidence="4" key="1">
    <citation type="submission" date="2016-04" db="EMBL/GenBank/DDBJ databases">
        <authorList>
            <person name="Evans L.H."/>
            <person name="Alamgir A."/>
            <person name="Owens N."/>
            <person name="Weber N.D."/>
            <person name="Virtaneva K."/>
            <person name="Barbian K."/>
            <person name="Babar A."/>
            <person name="Rosenke K."/>
        </authorList>
    </citation>
    <scope>NUCLEOTIDE SEQUENCE [LARGE SCALE GENOMIC DNA]</scope>
    <source>
        <strain evidence="4">CBS 101.48</strain>
    </source>
</reference>
<feature type="compositionally biased region" description="Basic and acidic residues" evidence="1">
    <location>
        <begin position="167"/>
        <end position="177"/>
    </location>
</feature>
<evidence type="ECO:0000313" key="5">
    <source>
        <dbReference type="Proteomes" id="UP000078561"/>
    </source>
</evidence>
<organism evidence="4">
    <name type="scientific">Absidia glauca</name>
    <name type="common">Pin mould</name>
    <dbReference type="NCBI Taxonomy" id="4829"/>
    <lineage>
        <taxon>Eukaryota</taxon>
        <taxon>Fungi</taxon>
        <taxon>Fungi incertae sedis</taxon>
        <taxon>Mucoromycota</taxon>
        <taxon>Mucoromycotina</taxon>
        <taxon>Mucoromycetes</taxon>
        <taxon>Mucorales</taxon>
        <taxon>Cunninghamellaceae</taxon>
        <taxon>Absidia</taxon>
    </lineage>
</organism>
<dbReference type="AlphaFoldDB" id="A0A163LZX7"/>
<dbReference type="OrthoDB" id="5961at2759"/>
<dbReference type="SMART" id="SM01042">
    <property type="entry name" value="Brr6_like_C_C"/>
    <property type="match status" value="1"/>
</dbReference>
<dbReference type="GO" id="GO:0055088">
    <property type="term" value="P:lipid homeostasis"/>
    <property type="evidence" value="ECO:0007669"/>
    <property type="project" value="InterPro"/>
</dbReference>
<keyword evidence="2" id="KW-1133">Transmembrane helix</keyword>
<dbReference type="GO" id="GO:0006998">
    <property type="term" value="P:nuclear envelope organization"/>
    <property type="evidence" value="ECO:0007669"/>
    <property type="project" value="InterPro"/>
</dbReference>
<dbReference type="EMBL" id="LT553043">
    <property type="protein sequence ID" value="SAL99948.1"/>
    <property type="molecule type" value="Genomic_DNA"/>
</dbReference>
<evidence type="ECO:0000259" key="3">
    <source>
        <dbReference type="SMART" id="SM01042"/>
    </source>
</evidence>
<feature type="compositionally biased region" description="Polar residues" evidence="1">
    <location>
        <begin position="145"/>
        <end position="154"/>
    </location>
</feature>
<evidence type="ECO:0000256" key="1">
    <source>
        <dbReference type="SAM" id="MobiDB-lite"/>
    </source>
</evidence>
<evidence type="ECO:0000256" key="2">
    <source>
        <dbReference type="SAM" id="Phobius"/>
    </source>
</evidence>
<feature type="region of interest" description="Disordered" evidence="1">
    <location>
        <begin position="1"/>
        <end position="26"/>
    </location>
</feature>
<protein>
    <recommendedName>
        <fullName evidence="3">Brl1/Brr6 domain-containing protein</fullName>
    </recommendedName>
</protein>
<dbReference type="InParanoid" id="A0A163LZX7"/>
<dbReference type="Pfam" id="PF10104">
    <property type="entry name" value="Brr6_like_C_C"/>
    <property type="match status" value="1"/>
</dbReference>
<keyword evidence="5" id="KW-1185">Reference proteome</keyword>
<feature type="transmembrane region" description="Helical" evidence="2">
    <location>
        <begin position="208"/>
        <end position="233"/>
    </location>
</feature>
<dbReference type="PANTHER" id="PTHR28136:SF1">
    <property type="entry name" value="NUCLEUS EXPORT PROTEIN BRL1"/>
    <property type="match status" value="1"/>
</dbReference>
<dbReference type="InterPro" id="IPR018767">
    <property type="entry name" value="Brl1/Brr6_dom"/>
</dbReference>